<dbReference type="EMBL" id="JAEAOA010001875">
    <property type="protein sequence ID" value="KAK3607783.1"/>
    <property type="molecule type" value="Genomic_DNA"/>
</dbReference>
<dbReference type="AlphaFoldDB" id="A0AAE0WA67"/>
<reference evidence="3" key="2">
    <citation type="journal article" date="2021" name="Genome Biol. Evol.">
        <title>Developing a high-quality reference genome for a parasitic bivalve with doubly uniparental inheritance (Bivalvia: Unionida).</title>
        <authorList>
            <person name="Smith C.H."/>
        </authorList>
    </citation>
    <scope>NUCLEOTIDE SEQUENCE</scope>
    <source>
        <strain evidence="3">CHS0354</strain>
        <tissue evidence="3">Mantle</tissue>
    </source>
</reference>
<evidence type="ECO:0000256" key="2">
    <source>
        <dbReference type="SAM" id="SignalP"/>
    </source>
</evidence>
<sequence>MFLLMLTFFFQLERAGTHSEIKSGKEALFTRWPDQLSWLAAREACDSMSSVILPGMRDTSVLRLLHVGEFAWIDGKQYSFCQAKKTDVNETKEKCKYVTTRREDTRENLTYICHSDGEYITKDEMVPYADAIKQCIMSKTSLLVVKNFALPMVVPLNRTNWIGNYSDSSINNSLSPDQTVTEICIGIMKLDSDKYEFGTTSCDENHTVLCDASGFDTALTLTTRDEMMPRRSDMKAVKHSNHRKEDSFIFVLSGSTSGVLLVVIALIVIVLYRKWKLNQNLLYLSESRQRSCAVQRIYTQEDSHKPSVKVLAVPTALHNPVPDMRRQDRGMLPGNDFIGLDEESERKLLPCNSVKAKCSTQGESNNSGDIKADLIYHKNESPLTRSQNPIDDKNSSDSCHIQGYALLAKQAALCGKIISSGSQKCLFSAQEGYTIPKYQTMTGEEREQINAVYTDDENEYENYRKVDMPTEYQVTILDSN</sequence>
<keyword evidence="1" id="KW-1133">Transmembrane helix</keyword>
<evidence type="ECO:0000313" key="3">
    <source>
        <dbReference type="EMBL" id="KAK3607783.1"/>
    </source>
</evidence>
<protein>
    <recommendedName>
        <fullName evidence="5">C-type lectin domain-containing protein</fullName>
    </recommendedName>
</protein>
<keyword evidence="1" id="KW-0472">Membrane</keyword>
<accession>A0AAE0WA67</accession>
<reference evidence="3" key="1">
    <citation type="journal article" date="2021" name="Genome Biol. Evol.">
        <title>A High-Quality Reference Genome for a Parasitic Bivalve with Doubly Uniparental Inheritance (Bivalvia: Unionida).</title>
        <authorList>
            <person name="Smith C.H."/>
        </authorList>
    </citation>
    <scope>NUCLEOTIDE SEQUENCE</scope>
    <source>
        <strain evidence="3">CHS0354</strain>
    </source>
</reference>
<name>A0AAE0WA67_9BIVA</name>
<proteinExistence type="predicted"/>
<evidence type="ECO:0000256" key="1">
    <source>
        <dbReference type="SAM" id="Phobius"/>
    </source>
</evidence>
<feature type="chain" id="PRO_5042281674" description="C-type lectin domain-containing protein" evidence="2">
    <location>
        <begin position="16"/>
        <end position="480"/>
    </location>
</feature>
<keyword evidence="2" id="KW-0732">Signal</keyword>
<dbReference type="Proteomes" id="UP001195483">
    <property type="component" value="Unassembled WGS sequence"/>
</dbReference>
<evidence type="ECO:0000313" key="4">
    <source>
        <dbReference type="Proteomes" id="UP001195483"/>
    </source>
</evidence>
<keyword evidence="1" id="KW-0812">Transmembrane</keyword>
<organism evidence="3 4">
    <name type="scientific">Potamilus streckersoni</name>
    <dbReference type="NCBI Taxonomy" id="2493646"/>
    <lineage>
        <taxon>Eukaryota</taxon>
        <taxon>Metazoa</taxon>
        <taxon>Spiralia</taxon>
        <taxon>Lophotrochozoa</taxon>
        <taxon>Mollusca</taxon>
        <taxon>Bivalvia</taxon>
        <taxon>Autobranchia</taxon>
        <taxon>Heteroconchia</taxon>
        <taxon>Palaeoheterodonta</taxon>
        <taxon>Unionida</taxon>
        <taxon>Unionoidea</taxon>
        <taxon>Unionidae</taxon>
        <taxon>Ambleminae</taxon>
        <taxon>Lampsilini</taxon>
        <taxon>Potamilus</taxon>
    </lineage>
</organism>
<reference evidence="3" key="3">
    <citation type="submission" date="2023-05" db="EMBL/GenBank/DDBJ databases">
        <authorList>
            <person name="Smith C.H."/>
        </authorList>
    </citation>
    <scope>NUCLEOTIDE SEQUENCE</scope>
    <source>
        <strain evidence="3">CHS0354</strain>
        <tissue evidence="3">Mantle</tissue>
    </source>
</reference>
<feature type="transmembrane region" description="Helical" evidence="1">
    <location>
        <begin position="248"/>
        <end position="272"/>
    </location>
</feature>
<comment type="caution">
    <text evidence="3">The sequence shown here is derived from an EMBL/GenBank/DDBJ whole genome shotgun (WGS) entry which is preliminary data.</text>
</comment>
<feature type="signal peptide" evidence="2">
    <location>
        <begin position="1"/>
        <end position="15"/>
    </location>
</feature>
<keyword evidence="4" id="KW-1185">Reference proteome</keyword>
<gene>
    <name evidence="3" type="ORF">CHS0354_031283</name>
</gene>
<evidence type="ECO:0008006" key="5">
    <source>
        <dbReference type="Google" id="ProtNLM"/>
    </source>
</evidence>